<dbReference type="PANTHER" id="PTHR34823:SF1">
    <property type="entry name" value="CHITIN-BINDING TYPE-4 DOMAIN-CONTAINING PROTEIN"/>
    <property type="match status" value="1"/>
</dbReference>
<evidence type="ECO:0000256" key="1">
    <source>
        <dbReference type="ARBA" id="ARBA00022525"/>
    </source>
</evidence>
<gene>
    <name evidence="6" type="primary">gbpA</name>
    <name evidence="6" type="ORF">EXZ61_08500</name>
</gene>
<feature type="domain" description="N-acetylglucosamine binding protein A" evidence="5">
    <location>
        <begin position="204"/>
        <end position="302"/>
    </location>
</feature>
<dbReference type="Gene3D" id="2.60.40.2550">
    <property type="match status" value="1"/>
</dbReference>
<dbReference type="InterPro" id="IPR014756">
    <property type="entry name" value="Ig_E-set"/>
</dbReference>
<dbReference type="Pfam" id="PF03067">
    <property type="entry name" value="LPMO_10"/>
    <property type="match status" value="1"/>
</dbReference>
<proteinExistence type="predicted"/>
<dbReference type="Gene3D" id="3.30.70.2150">
    <property type="match status" value="1"/>
</dbReference>
<dbReference type="SUPFAM" id="SSF81296">
    <property type="entry name" value="E set domains"/>
    <property type="match status" value="1"/>
</dbReference>
<evidence type="ECO:0000256" key="2">
    <source>
        <dbReference type="ARBA" id="ARBA00022669"/>
    </source>
</evidence>
<feature type="domain" description="Chitin-binding type-4" evidence="4">
    <location>
        <begin position="26"/>
        <end position="190"/>
    </location>
</feature>
<dbReference type="Proteomes" id="UP000317365">
    <property type="component" value="Chromosome"/>
</dbReference>
<keyword evidence="3" id="KW-0732">Signal</keyword>
<dbReference type="EMBL" id="CP036282">
    <property type="protein sequence ID" value="QDL54201.1"/>
    <property type="molecule type" value="Genomic_DNA"/>
</dbReference>
<reference evidence="7" key="1">
    <citation type="submission" date="2019-02" db="EMBL/GenBank/DDBJ databases">
        <title>Complete genome sequence of Rhodoferax sp. Gr-4.</title>
        <authorList>
            <person name="Jin L."/>
        </authorList>
    </citation>
    <scope>NUCLEOTIDE SEQUENCE [LARGE SCALE GENOMIC DNA]</scope>
    <source>
        <strain evidence="7">Gr-4</strain>
    </source>
</reference>
<dbReference type="InterPro" id="IPR004302">
    <property type="entry name" value="Cellulose/chitin-bd_N"/>
</dbReference>
<name>A0A515ENG0_9BURK</name>
<evidence type="ECO:0000313" key="7">
    <source>
        <dbReference type="Proteomes" id="UP000317365"/>
    </source>
</evidence>
<reference evidence="7" key="2">
    <citation type="journal article" date="2020" name="Int. J. Syst. Evol. Microbiol.">
        <title>Genomic insights into a novel species Rhodoferax aquaticus sp. nov., isolated from freshwater.</title>
        <authorList>
            <person name="Li T."/>
            <person name="Zhuo Y."/>
            <person name="Jin C.Z."/>
            <person name="Wu X."/>
            <person name="Ko S.R."/>
            <person name="Jin F.J."/>
            <person name="Ahn C.Y."/>
            <person name="Oh H.M."/>
            <person name="Lee H.G."/>
            <person name="Jin L."/>
        </authorList>
    </citation>
    <scope>NUCLEOTIDE SEQUENCE [LARGE SCALE GENOMIC DNA]</scope>
    <source>
        <strain evidence="7">Gr-4</strain>
    </source>
</reference>
<organism evidence="6 7">
    <name type="scientific">Rhodoferax aquaticus</name>
    <dbReference type="NCBI Taxonomy" id="2527691"/>
    <lineage>
        <taxon>Bacteria</taxon>
        <taxon>Pseudomonadati</taxon>
        <taxon>Pseudomonadota</taxon>
        <taxon>Betaproteobacteria</taxon>
        <taxon>Burkholderiales</taxon>
        <taxon>Comamonadaceae</taxon>
        <taxon>Rhodoferax</taxon>
    </lineage>
</organism>
<dbReference type="CDD" id="cd21177">
    <property type="entry name" value="LPMO_AA10"/>
    <property type="match status" value="1"/>
</dbReference>
<dbReference type="NCBIfam" id="NF009690">
    <property type="entry name" value="PRK13211.1"/>
    <property type="match status" value="1"/>
</dbReference>
<sequence>MDSKQFSRTSLTFAAGLVLAGQALAHGYMSMPESRGLLCRSGGNSNCGAVQWEPQSLEAPSGFPDRGPADGSIAGANLAQFSPLDEQTSSRWTKRAISAGPQTFSWTLTANHVARNFRYYITKQGWNANAKLTRAAFENQPFCVADAGMRQPPKLVSHTCVVPPRTGYQIILGVWEIGDTPNSFYNVADVQFQDGSTPPAIPTWSAKGMLFPSVDLQAGDKVATRVFDASGERPELQTRLTIGNATDGERNTWPFLLATRINAEQPNVRAGQMATDGSIAPARGQNEVFVRKDSPINRIEVQIDKAPTPPGVDLLISGLAGQYPIANGQAALTFSLTAVGDMDVSASLFDKNGQTKGMTSTVLNNSGVNLRLVVEKAQAGVYQLVIKGAVKGSGALIQKTYEVNLFGGGPVGNFEYKFPEGIKSYKAGTRVLQPKNGAVYECKPWPQSGFCGQWSPAAPQFEPGTGRNWQEAWIAR</sequence>
<evidence type="ECO:0000259" key="4">
    <source>
        <dbReference type="Pfam" id="PF03067"/>
    </source>
</evidence>
<dbReference type="Gene3D" id="2.70.50.50">
    <property type="entry name" value="chitin-binding protein cbp21"/>
    <property type="match status" value="1"/>
</dbReference>
<keyword evidence="1" id="KW-0964">Secreted</keyword>
<dbReference type="PANTHER" id="PTHR34823">
    <property type="entry name" value="GLCNAC-BINDING PROTEIN A"/>
    <property type="match status" value="1"/>
</dbReference>
<dbReference type="KEGG" id="rhg:EXZ61_08500"/>
<protein>
    <submittedName>
        <fullName evidence="6">N-acetylglucosamine-binding protein GbpA</fullName>
    </submittedName>
</protein>
<dbReference type="InterPro" id="IPR041029">
    <property type="entry name" value="GbpA_2"/>
</dbReference>
<keyword evidence="7" id="KW-1185">Reference proteome</keyword>
<accession>A0A515ENG0</accession>
<dbReference type="GO" id="GO:0008061">
    <property type="term" value="F:chitin binding"/>
    <property type="evidence" value="ECO:0007669"/>
    <property type="project" value="UniProtKB-KW"/>
</dbReference>
<dbReference type="RefSeq" id="WP_142810897.1">
    <property type="nucleotide sequence ID" value="NZ_CP036282.1"/>
</dbReference>
<evidence type="ECO:0000313" key="6">
    <source>
        <dbReference type="EMBL" id="QDL54201.1"/>
    </source>
</evidence>
<evidence type="ECO:0000259" key="5">
    <source>
        <dbReference type="Pfam" id="PF18416"/>
    </source>
</evidence>
<evidence type="ECO:0000256" key="3">
    <source>
        <dbReference type="ARBA" id="ARBA00022729"/>
    </source>
</evidence>
<dbReference type="InterPro" id="IPR051024">
    <property type="entry name" value="GlcNAc_Chitin_IntDeg"/>
</dbReference>
<dbReference type="Pfam" id="PF18416">
    <property type="entry name" value="GbpA_2"/>
    <property type="match status" value="1"/>
</dbReference>
<keyword evidence="2" id="KW-0147">Chitin-binding</keyword>
<dbReference type="AlphaFoldDB" id="A0A515ENG0"/>